<protein>
    <submittedName>
        <fullName evidence="2">Uncharacterized protein</fullName>
    </submittedName>
</protein>
<sequence length="80" mass="8725">EGSADVGDDSQSAYVRDSSDGVWIADITKEQNKKRKRSSPVENDDPMDDSSMDPMDDSLMDEDSSSSGDESSLEIDSDED</sequence>
<dbReference type="EMBL" id="JAJJMB010008255">
    <property type="protein sequence ID" value="KAI3924939.1"/>
    <property type="molecule type" value="Genomic_DNA"/>
</dbReference>
<feature type="compositionally biased region" description="Acidic residues" evidence="1">
    <location>
        <begin position="42"/>
        <end position="64"/>
    </location>
</feature>
<dbReference type="Proteomes" id="UP001202328">
    <property type="component" value="Unassembled WGS sequence"/>
</dbReference>
<dbReference type="AlphaFoldDB" id="A0AAD4SWH3"/>
<name>A0AAD4SWH3_9MAGN</name>
<proteinExistence type="predicted"/>
<accession>A0AAD4SWH3</accession>
<comment type="caution">
    <text evidence="2">The sequence shown here is derived from an EMBL/GenBank/DDBJ whole genome shotgun (WGS) entry which is preliminary data.</text>
</comment>
<evidence type="ECO:0000313" key="2">
    <source>
        <dbReference type="EMBL" id="KAI3924939.1"/>
    </source>
</evidence>
<evidence type="ECO:0000256" key="1">
    <source>
        <dbReference type="SAM" id="MobiDB-lite"/>
    </source>
</evidence>
<keyword evidence="3" id="KW-1185">Reference proteome</keyword>
<reference evidence="2" key="1">
    <citation type="submission" date="2022-04" db="EMBL/GenBank/DDBJ databases">
        <title>A functionally conserved STORR gene fusion in Papaver species that diverged 16.8 million years ago.</title>
        <authorList>
            <person name="Catania T."/>
        </authorList>
    </citation>
    <scope>NUCLEOTIDE SEQUENCE</scope>
    <source>
        <strain evidence="2">S-188037</strain>
    </source>
</reference>
<feature type="region of interest" description="Disordered" evidence="1">
    <location>
        <begin position="1"/>
        <end position="80"/>
    </location>
</feature>
<feature type="compositionally biased region" description="Acidic residues" evidence="1">
    <location>
        <begin position="71"/>
        <end position="80"/>
    </location>
</feature>
<evidence type="ECO:0000313" key="3">
    <source>
        <dbReference type="Proteomes" id="UP001202328"/>
    </source>
</evidence>
<gene>
    <name evidence="2" type="ORF">MKW98_002848</name>
</gene>
<feature type="non-terminal residue" evidence="2">
    <location>
        <position position="1"/>
    </location>
</feature>
<organism evidence="2 3">
    <name type="scientific">Papaver atlanticum</name>
    <dbReference type="NCBI Taxonomy" id="357466"/>
    <lineage>
        <taxon>Eukaryota</taxon>
        <taxon>Viridiplantae</taxon>
        <taxon>Streptophyta</taxon>
        <taxon>Embryophyta</taxon>
        <taxon>Tracheophyta</taxon>
        <taxon>Spermatophyta</taxon>
        <taxon>Magnoliopsida</taxon>
        <taxon>Ranunculales</taxon>
        <taxon>Papaveraceae</taxon>
        <taxon>Papaveroideae</taxon>
        <taxon>Papaver</taxon>
    </lineage>
</organism>